<evidence type="ECO:0000256" key="3">
    <source>
        <dbReference type="ARBA" id="ARBA00022827"/>
    </source>
</evidence>
<dbReference type="PANTHER" id="PTHR43004">
    <property type="entry name" value="TRK SYSTEM POTASSIUM UPTAKE PROTEIN"/>
    <property type="match status" value="1"/>
</dbReference>
<keyword evidence="7" id="KW-1185">Reference proteome</keyword>
<keyword evidence="6" id="KW-0503">Monooxygenase</keyword>
<keyword evidence="6" id="KW-0560">Oxidoreductase</keyword>
<dbReference type="Gene3D" id="3.30.70.2450">
    <property type="match status" value="1"/>
</dbReference>
<evidence type="ECO:0000256" key="4">
    <source>
        <dbReference type="SAM" id="MobiDB-lite"/>
    </source>
</evidence>
<dbReference type="PANTHER" id="PTHR43004:SF19">
    <property type="entry name" value="BINDING MONOOXYGENASE, PUTATIVE (JCVI)-RELATED"/>
    <property type="match status" value="1"/>
</dbReference>
<dbReference type="GO" id="GO:0004497">
    <property type="term" value="F:monooxygenase activity"/>
    <property type="evidence" value="ECO:0007669"/>
    <property type="project" value="UniProtKB-KW"/>
</dbReference>
<dbReference type="SUPFAM" id="SSF51905">
    <property type="entry name" value="FAD/NAD(P)-binding domain"/>
    <property type="match status" value="1"/>
</dbReference>
<gene>
    <name evidence="6" type="ORF">ABZ931_27325</name>
</gene>
<comment type="caution">
    <text evidence="6">The sequence shown here is derived from an EMBL/GenBank/DDBJ whole genome shotgun (WGS) entry which is preliminary data.</text>
</comment>
<organism evidence="6 7">
    <name type="scientific">Streptomyces neyagawaensis</name>
    <dbReference type="NCBI Taxonomy" id="42238"/>
    <lineage>
        <taxon>Bacteria</taxon>
        <taxon>Bacillati</taxon>
        <taxon>Actinomycetota</taxon>
        <taxon>Actinomycetes</taxon>
        <taxon>Kitasatosporales</taxon>
        <taxon>Streptomycetaceae</taxon>
        <taxon>Streptomyces</taxon>
    </lineage>
</organism>
<dbReference type="InterPro" id="IPR002938">
    <property type="entry name" value="FAD-bd"/>
</dbReference>
<feature type="region of interest" description="Disordered" evidence="4">
    <location>
        <begin position="397"/>
        <end position="418"/>
    </location>
</feature>
<dbReference type="Gene3D" id="3.50.50.60">
    <property type="entry name" value="FAD/NAD(P)-binding domain"/>
    <property type="match status" value="1"/>
</dbReference>
<feature type="domain" description="FAD-binding" evidence="5">
    <location>
        <begin position="4"/>
        <end position="340"/>
    </location>
</feature>
<evidence type="ECO:0000259" key="5">
    <source>
        <dbReference type="Pfam" id="PF01494"/>
    </source>
</evidence>
<proteinExistence type="predicted"/>
<keyword evidence="3" id="KW-0274">FAD</keyword>
<keyword evidence="2" id="KW-0285">Flavoprotein</keyword>
<evidence type="ECO:0000313" key="6">
    <source>
        <dbReference type="EMBL" id="MEU6804694.1"/>
    </source>
</evidence>
<comment type="cofactor">
    <cofactor evidence="1">
        <name>FAD</name>
        <dbReference type="ChEBI" id="CHEBI:57692"/>
    </cofactor>
</comment>
<dbReference type="Proteomes" id="UP001551189">
    <property type="component" value="Unassembled WGS sequence"/>
</dbReference>
<evidence type="ECO:0000256" key="1">
    <source>
        <dbReference type="ARBA" id="ARBA00001974"/>
    </source>
</evidence>
<evidence type="ECO:0000313" key="7">
    <source>
        <dbReference type="Proteomes" id="UP001551189"/>
    </source>
</evidence>
<protein>
    <submittedName>
        <fullName evidence="6">FAD-dependent monooxygenase</fullName>
    </submittedName>
</protein>
<dbReference type="InterPro" id="IPR050641">
    <property type="entry name" value="RIFMO-like"/>
</dbReference>
<accession>A0ABV3B6U7</accession>
<dbReference type="InterPro" id="IPR036188">
    <property type="entry name" value="FAD/NAD-bd_sf"/>
</dbReference>
<sequence>MTATPVLVVGAGPTGLSAACALWDLGVPCRVVDRRPGPGIAPKGLVLWSGALECLDRLGVAEKLTGTALPLAGASYWSKGRKLAGVRFGGLTGTAFPGPLCVPQPVTERALLERLTELGGTVEWETEATAVTVHRGGPEESVTVTLSAGGAEETVTVPWLVAADGARSLVRDSVGIPFEGHTFDRTFLIGDGRLEGAPEEAEVQHHITPDGVLVIVPQPDGHRVFFDTEPDERTDPPSEELLQRLLDERGPGGLRLHGTWWTSRFRVHAKVAPRFREGPVLLAGDAVHAHTTAGGQGLNTGVQDGYDVGWKLATVVRGGDPALLDSYEAERRPASVRAVANGDQQIRMWLLRRPVARLLRNTVMRVLSATGLLERKAIPLLAQLDLDHSGSPAVAASDAVTGVPRTLRPGRRSPDAALTPVHGTAATTLHDHLAAGRHTLLVYGAGAAGEAAVRAADAVRERGVGDTAQVLWIQPATTAAAQVPHGTGDLIVAREQGRTLGAAGSPWVAYVRPDGVVAARSAPAGLDALLARLPSREPLTAPVPSLRP</sequence>
<evidence type="ECO:0000256" key="2">
    <source>
        <dbReference type="ARBA" id="ARBA00022630"/>
    </source>
</evidence>
<dbReference type="PRINTS" id="PR00420">
    <property type="entry name" value="RNGMNOXGNASE"/>
</dbReference>
<dbReference type="Pfam" id="PF01494">
    <property type="entry name" value="FAD_binding_3"/>
    <property type="match status" value="1"/>
</dbReference>
<dbReference type="RefSeq" id="WP_359698611.1">
    <property type="nucleotide sequence ID" value="NZ_JBEYXT010000155.1"/>
</dbReference>
<dbReference type="EMBL" id="JBEYXT010000155">
    <property type="protein sequence ID" value="MEU6804694.1"/>
    <property type="molecule type" value="Genomic_DNA"/>
</dbReference>
<dbReference type="Gene3D" id="3.40.30.120">
    <property type="match status" value="1"/>
</dbReference>
<reference evidence="6 7" key="1">
    <citation type="submission" date="2024-06" db="EMBL/GenBank/DDBJ databases">
        <title>The Natural Products Discovery Center: Release of the First 8490 Sequenced Strains for Exploring Actinobacteria Biosynthetic Diversity.</title>
        <authorList>
            <person name="Kalkreuter E."/>
            <person name="Kautsar S.A."/>
            <person name="Yang D."/>
            <person name="Bader C.D."/>
            <person name="Teijaro C.N."/>
            <person name="Fluegel L."/>
            <person name="Davis C.M."/>
            <person name="Simpson J.R."/>
            <person name="Lauterbach L."/>
            <person name="Steele A.D."/>
            <person name="Gui C."/>
            <person name="Meng S."/>
            <person name="Li G."/>
            <person name="Viehrig K."/>
            <person name="Ye F."/>
            <person name="Su P."/>
            <person name="Kiefer A.F."/>
            <person name="Nichols A."/>
            <person name="Cepeda A.J."/>
            <person name="Yan W."/>
            <person name="Fan B."/>
            <person name="Jiang Y."/>
            <person name="Adhikari A."/>
            <person name="Zheng C.-J."/>
            <person name="Schuster L."/>
            <person name="Cowan T.M."/>
            <person name="Smanski M.J."/>
            <person name="Chevrette M.G."/>
            <person name="De Carvalho L.P.S."/>
            <person name="Shen B."/>
        </authorList>
    </citation>
    <scope>NUCLEOTIDE SEQUENCE [LARGE SCALE GENOMIC DNA]</scope>
    <source>
        <strain evidence="6 7">NPDC046851</strain>
    </source>
</reference>
<name>A0ABV3B6U7_9ACTN</name>